<dbReference type="InterPro" id="IPR007201">
    <property type="entry name" value="Mei2-like_Rrm_C"/>
</dbReference>
<feature type="region of interest" description="Disordered" evidence="4">
    <location>
        <begin position="23"/>
        <end position="80"/>
    </location>
</feature>
<feature type="domain" description="RRM" evidence="5">
    <location>
        <begin position="337"/>
        <end position="410"/>
    </location>
</feature>
<evidence type="ECO:0000256" key="3">
    <source>
        <dbReference type="PROSITE-ProRule" id="PRU00176"/>
    </source>
</evidence>
<feature type="compositionally biased region" description="Basic and acidic residues" evidence="4">
    <location>
        <begin position="808"/>
        <end position="819"/>
    </location>
</feature>
<reference evidence="6 7" key="1">
    <citation type="journal article" date="2013" name="Genome Biol.">
        <title>Genome of Acanthamoeba castellanii highlights extensive lateral gene transfer and early evolution of tyrosine kinase signaling.</title>
        <authorList>
            <person name="Clarke M."/>
            <person name="Lohan A.J."/>
            <person name="Liu B."/>
            <person name="Lagkouvardos I."/>
            <person name="Roy S."/>
            <person name="Zafar N."/>
            <person name="Bertelli C."/>
            <person name="Schilde C."/>
            <person name="Kianianmomeni A."/>
            <person name="Burglin T.R."/>
            <person name="Frech C."/>
            <person name="Turcotte B."/>
            <person name="Kopec K.O."/>
            <person name="Synnott J.M."/>
            <person name="Choo C."/>
            <person name="Paponov I."/>
            <person name="Finkler A."/>
            <person name="Soon Heng Tan C."/>
            <person name="Hutchins A.P."/>
            <person name="Weinmeier T."/>
            <person name="Rattei T."/>
            <person name="Chu J.S."/>
            <person name="Gimenez G."/>
            <person name="Irimia M."/>
            <person name="Rigden D.J."/>
            <person name="Fitzpatrick D.A."/>
            <person name="Lorenzo-Morales J."/>
            <person name="Bateman A."/>
            <person name="Chiu C.H."/>
            <person name="Tang P."/>
            <person name="Hegemann P."/>
            <person name="Fromm H."/>
            <person name="Raoult D."/>
            <person name="Greub G."/>
            <person name="Miranda-Saavedra D."/>
            <person name="Chen N."/>
            <person name="Nash P."/>
            <person name="Ginger M.L."/>
            <person name="Horn M."/>
            <person name="Schaap P."/>
            <person name="Caler L."/>
            <person name="Loftus B."/>
        </authorList>
    </citation>
    <scope>NUCLEOTIDE SEQUENCE [LARGE SCALE GENOMIC DNA]</scope>
    <source>
        <strain evidence="6 7">Neff</strain>
    </source>
</reference>
<feature type="compositionally biased region" description="Basic residues" evidence="4">
    <location>
        <begin position="662"/>
        <end position="673"/>
    </location>
</feature>
<dbReference type="Pfam" id="PF00076">
    <property type="entry name" value="RRM_1"/>
    <property type="match status" value="2"/>
</dbReference>
<feature type="region of interest" description="Disordered" evidence="4">
    <location>
        <begin position="713"/>
        <end position="765"/>
    </location>
</feature>
<feature type="compositionally biased region" description="Basic and acidic residues" evidence="4">
    <location>
        <begin position="235"/>
        <end position="245"/>
    </location>
</feature>
<feature type="compositionally biased region" description="Polar residues" evidence="4">
    <location>
        <begin position="23"/>
        <end position="40"/>
    </location>
</feature>
<dbReference type="PANTHER" id="PTHR23189">
    <property type="entry name" value="RNA RECOGNITION MOTIF-CONTAINING"/>
    <property type="match status" value="1"/>
</dbReference>
<dbReference type="InterPro" id="IPR012677">
    <property type="entry name" value="Nucleotide-bd_a/b_plait_sf"/>
</dbReference>
<dbReference type="Pfam" id="PF04059">
    <property type="entry name" value="RRM_2"/>
    <property type="match status" value="1"/>
</dbReference>
<evidence type="ECO:0000313" key="7">
    <source>
        <dbReference type="Proteomes" id="UP000011083"/>
    </source>
</evidence>
<dbReference type="RefSeq" id="XP_004368111.1">
    <property type="nucleotide sequence ID" value="XM_004368054.1"/>
</dbReference>
<dbReference type="AlphaFoldDB" id="L8HLQ6"/>
<feature type="compositionally biased region" description="Low complexity" evidence="4">
    <location>
        <begin position="199"/>
        <end position="215"/>
    </location>
</feature>
<dbReference type="GO" id="GO:0003723">
    <property type="term" value="F:RNA binding"/>
    <property type="evidence" value="ECO:0007669"/>
    <property type="project" value="UniProtKB-UniRule"/>
</dbReference>
<evidence type="ECO:0000256" key="1">
    <source>
        <dbReference type="ARBA" id="ARBA00022737"/>
    </source>
</evidence>
<feature type="compositionally biased region" description="Polar residues" evidence="4">
    <location>
        <begin position="787"/>
        <end position="800"/>
    </location>
</feature>
<feature type="region of interest" description="Disordered" evidence="4">
    <location>
        <begin position="187"/>
        <end position="245"/>
    </location>
</feature>
<dbReference type="PROSITE" id="PS50102">
    <property type="entry name" value="RRM"/>
    <property type="match status" value="2"/>
</dbReference>
<dbReference type="InterPro" id="IPR035979">
    <property type="entry name" value="RBD_domain_sf"/>
</dbReference>
<accession>L8HLQ6</accession>
<proteinExistence type="predicted"/>
<sequence>MMRGATFRPSSAEEAHMWATYNGRSYSQQGRESEQTSSNVGIDGLAPHDDAVYNKPTPKIHSPIGIPEREDKESPPPHIDTLFRSSFQSDFNLLASPFKTSSLFSQFSFSSDSSSATSSLSPPLPGSPLQQQQQSQLAREAEDDDEEIDMSSMSDLGLIDESMAMLTTSSSSSAAAINNGASYGSVAGSNRHNGLTGGTTSPTNMAPSPTSAAASQAGAGLQSPPALSTLGDLRGGGEHPYGEHPSRTLFVRNIHSSVDDEELRTLFSNCGTDLSLQIRSMYTQCKHRGFVMISYFDIRDAKTAMQNLQNKVVRGRKLDIHYSIPKDNPSEKDQNQGTLVVFNLDPSTTDEELMEIFGQYGEIKEIRATPNKKHHKFIEFFDVRHAEKAMKCLNKTEIKGKKIKIEPSRPGGGVRKNAQFMHHGHTGVGSPGLGLGPQQSQHLLALPSGRPGMEGLAEVGGVDGPDSSQPARGRSTSLPAFPVAASTTTAPENAGEEAWVYHFPPIGSLHSMGPLHPPPGIYAKRSSPPIPLGGEPMWNPNNGMTNPGMAGGQLPNGADPGPYPPNGMPRYYGALPPMYQLQQRFIPAPAPGSSWRPNTANPATSLPPQRQPSAYLAENRMPAMGGMGPGAMNGMNPMGAHVPMNGALLPGMPQSAGQNPHAHQHQVHPHPHPHVQSVSPVTPGASLSAQPAGPPILSPPTLTIATVASSVAPSASGSLSSPQAQMAAAHQGLAPPNKQQPQPPQQSGMLVPRGPRERGITYPPVGVKKAMSPAALPTPLSYRNAASQASSGVASDSNNGAGRKVGRARSDSIDEKDGDASQFSLDIQKVNDGRERRTTLMIKNIPNKYSQKMLLAAVDEHHRGKYDFFYLPIDFKNKCNVGYAFINFIDCLSIVPFYDEFHGKKWEKFNSEKVCAITYARIQGKNSSLMCEDRKCRPIIFHSEGPHQGEQEPFPVGNNIRMRRKDNERGKVNKDNDHNKHSSSTILDLDSDPTSIIIFLDFGFL</sequence>
<feature type="domain" description="RRM" evidence="5">
    <location>
        <begin position="247"/>
        <end position="325"/>
    </location>
</feature>
<dbReference type="InterPro" id="IPR034454">
    <property type="entry name" value="MEI2-like_RRM3"/>
</dbReference>
<feature type="region of interest" description="Disordered" evidence="4">
    <location>
        <begin position="112"/>
        <end position="149"/>
    </location>
</feature>
<dbReference type="OrthoDB" id="417481at2759"/>
<organism evidence="6 7">
    <name type="scientific">Acanthamoeba castellanii (strain ATCC 30010 / Neff)</name>
    <dbReference type="NCBI Taxonomy" id="1257118"/>
    <lineage>
        <taxon>Eukaryota</taxon>
        <taxon>Amoebozoa</taxon>
        <taxon>Discosea</taxon>
        <taxon>Longamoebia</taxon>
        <taxon>Centramoebida</taxon>
        <taxon>Acanthamoebidae</taxon>
        <taxon>Acanthamoeba</taxon>
    </lineage>
</organism>
<feature type="compositionally biased region" description="Low complexity" evidence="4">
    <location>
        <begin position="112"/>
        <end position="137"/>
    </location>
</feature>
<feature type="compositionally biased region" description="Polar residues" evidence="4">
    <location>
        <begin position="595"/>
        <end position="610"/>
    </location>
</feature>
<evidence type="ECO:0000313" key="6">
    <source>
        <dbReference type="EMBL" id="ELR25356.1"/>
    </source>
</evidence>
<evidence type="ECO:0000256" key="2">
    <source>
        <dbReference type="ARBA" id="ARBA00022884"/>
    </source>
</evidence>
<dbReference type="InterPro" id="IPR000504">
    <property type="entry name" value="RRM_dom"/>
</dbReference>
<dbReference type="CDD" id="cd12524">
    <property type="entry name" value="RRM1_MEI2_like"/>
    <property type="match status" value="1"/>
</dbReference>
<keyword evidence="2 3" id="KW-0694">RNA-binding</keyword>
<dbReference type="SUPFAM" id="SSF54928">
    <property type="entry name" value="RNA-binding domain, RBD"/>
    <property type="match status" value="3"/>
</dbReference>
<dbReference type="OMA" id="NQANVGE"/>
<feature type="compositionally biased region" description="Low complexity" evidence="4">
    <location>
        <begin position="713"/>
        <end position="725"/>
    </location>
</feature>
<dbReference type="FunFam" id="3.30.70.330:FF:000101">
    <property type="entry name" value="Protein MEI2-like 1"/>
    <property type="match status" value="1"/>
</dbReference>
<dbReference type="SMART" id="SM00360">
    <property type="entry name" value="RRM"/>
    <property type="match status" value="2"/>
</dbReference>
<dbReference type="InterPro" id="IPR034453">
    <property type="entry name" value="MEI2-like_RRM1"/>
</dbReference>
<feature type="region of interest" description="Disordered" evidence="4">
    <location>
        <begin position="589"/>
        <end position="610"/>
    </location>
</feature>
<feature type="region of interest" description="Disordered" evidence="4">
    <location>
        <begin position="462"/>
        <end position="492"/>
    </location>
</feature>
<dbReference type="KEGG" id="acan:ACA1_291640"/>
<feature type="compositionally biased region" description="Polar residues" evidence="4">
    <location>
        <begin position="466"/>
        <end position="478"/>
    </location>
</feature>
<keyword evidence="7" id="KW-1185">Reference proteome</keyword>
<dbReference type="EMBL" id="KB007805">
    <property type="protein sequence ID" value="ELR25356.1"/>
    <property type="molecule type" value="Genomic_DNA"/>
</dbReference>
<dbReference type="Gene3D" id="3.30.70.330">
    <property type="match status" value="2"/>
</dbReference>
<dbReference type="Proteomes" id="UP000011083">
    <property type="component" value="Unassembled WGS sequence"/>
</dbReference>
<protein>
    <submittedName>
        <fullName evidence="6">RNA recognition motifdomain containing protein</fullName>
    </submittedName>
</protein>
<dbReference type="CDD" id="cd12529">
    <property type="entry name" value="RRM2_MEI2_like"/>
    <property type="match status" value="1"/>
</dbReference>
<dbReference type="VEuPathDB" id="AmoebaDB:ACA1_291640"/>
<dbReference type="GeneID" id="14926406"/>
<evidence type="ECO:0000256" key="4">
    <source>
        <dbReference type="SAM" id="MobiDB-lite"/>
    </source>
</evidence>
<name>L8HLQ6_ACACF</name>
<feature type="region of interest" description="Disordered" evidence="4">
    <location>
        <begin position="647"/>
        <end position="695"/>
    </location>
</feature>
<keyword evidence="1" id="KW-0677">Repeat</keyword>
<evidence type="ECO:0000259" key="5">
    <source>
        <dbReference type="PROSITE" id="PS50102"/>
    </source>
</evidence>
<dbReference type="CDD" id="cd12531">
    <property type="entry name" value="RRM3_MEI2_like"/>
    <property type="match status" value="1"/>
</dbReference>
<gene>
    <name evidence="6" type="ORF">ACA1_291640</name>
</gene>
<feature type="region of interest" description="Disordered" evidence="4">
    <location>
        <begin position="787"/>
        <end position="820"/>
    </location>
</feature>